<keyword evidence="3" id="KW-1280">Immunoglobulin</keyword>
<dbReference type="PROSITE" id="PS50835">
    <property type="entry name" value="IG_LIKE"/>
    <property type="match status" value="1"/>
</dbReference>
<feature type="domain" description="Ig-like" evidence="4">
    <location>
        <begin position="7"/>
        <end position="122"/>
    </location>
</feature>
<dbReference type="Ensembl" id="ENSCCNT00000002266.1">
    <property type="protein sequence ID" value="ENSCCNP00000001688.1"/>
    <property type="gene ID" value="ENSCCNG00000001866.1"/>
</dbReference>
<dbReference type="SUPFAM" id="SSF48726">
    <property type="entry name" value="Immunoglobulin"/>
    <property type="match status" value="1"/>
</dbReference>
<dbReference type="InterPro" id="IPR013106">
    <property type="entry name" value="Ig_V-set"/>
</dbReference>
<dbReference type="InterPro" id="IPR007110">
    <property type="entry name" value="Ig-like_dom"/>
</dbReference>
<organism evidence="5">
    <name type="scientific">Castor canadensis</name>
    <name type="common">American beaver</name>
    <dbReference type="NCBI Taxonomy" id="51338"/>
    <lineage>
        <taxon>Eukaryota</taxon>
        <taxon>Metazoa</taxon>
        <taxon>Chordata</taxon>
        <taxon>Craniata</taxon>
        <taxon>Vertebrata</taxon>
        <taxon>Euteleostomi</taxon>
        <taxon>Mammalia</taxon>
        <taxon>Eutheria</taxon>
        <taxon>Euarchontoglires</taxon>
        <taxon>Glires</taxon>
        <taxon>Rodentia</taxon>
        <taxon>Castorimorpha</taxon>
        <taxon>Castoridae</taxon>
        <taxon>Castor</taxon>
    </lineage>
</organism>
<keyword evidence="1" id="KW-0391">Immunity</keyword>
<dbReference type="GO" id="GO:0019814">
    <property type="term" value="C:immunoglobulin complex"/>
    <property type="evidence" value="ECO:0007669"/>
    <property type="project" value="UniProtKB-KW"/>
</dbReference>
<evidence type="ECO:0000256" key="1">
    <source>
        <dbReference type="ARBA" id="ARBA00022859"/>
    </source>
</evidence>
<evidence type="ECO:0000256" key="2">
    <source>
        <dbReference type="ARBA" id="ARBA00023130"/>
    </source>
</evidence>
<proteinExistence type="predicted"/>
<dbReference type="SMART" id="SM00409">
    <property type="entry name" value="IG"/>
    <property type="match status" value="1"/>
</dbReference>
<dbReference type="SMART" id="SM00406">
    <property type="entry name" value="IGv"/>
    <property type="match status" value="1"/>
</dbReference>
<dbReference type="InterPro" id="IPR003599">
    <property type="entry name" value="Ig_sub"/>
</dbReference>
<dbReference type="GO" id="GO:0002250">
    <property type="term" value="P:adaptive immune response"/>
    <property type="evidence" value="ECO:0007669"/>
    <property type="project" value="UniProtKB-KW"/>
</dbReference>
<protein>
    <recommendedName>
        <fullName evidence="4">Ig-like domain-containing protein</fullName>
    </recommendedName>
</protein>
<dbReference type="PANTHER" id="PTHR23266">
    <property type="entry name" value="IMMUNOGLOBULIN HEAVY CHAIN"/>
    <property type="match status" value="1"/>
</dbReference>
<evidence type="ECO:0000256" key="3">
    <source>
        <dbReference type="ARBA" id="ARBA00043265"/>
    </source>
</evidence>
<dbReference type="GO" id="GO:0005576">
    <property type="term" value="C:extracellular region"/>
    <property type="evidence" value="ECO:0007669"/>
    <property type="project" value="UniProtKB-ARBA"/>
</dbReference>
<accession>A0A8C0VW07</accession>
<evidence type="ECO:0000313" key="5">
    <source>
        <dbReference type="Ensembl" id="ENSCCNP00000001688.1"/>
    </source>
</evidence>
<reference evidence="5" key="1">
    <citation type="submission" date="2023-09" db="UniProtKB">
        <authorList>
            <consortium name="Ensembl"/>
        </authorList>
    </citation>
    <scope>IDENTIFICATION</scope>
</reference>
<keyword evidence="2" id="KW-1064">Adaptive immunity</keyword>
<dbReference type="AlphaFoldDB" id="A0A8C0VW07"/>
<dbReference type="Pfam" id="PF07686">
    <property type="entry name" value="V-set"/>
    <property type="match status" value="1"/>
</dbReference>
<dbReference type="Gene3D" id="2.60.40.10">
    <property type="entry name" value="Immunoglobulins"/>
    <property type="match status" value="1"/>
</dbReference>
<name>A0A8C0VW07_CASCN</name>
<dbReference type="FunFam" id="2.60.40.10:FF:002528">
    <property type="entry name" value="Immunoglobulin heavy variable 1-49"/>
    <property type="match status" value="1"/>
</dbReference>
<dbReference type="InterPro" id="IPR050199">
    <property type="entry name" value="IgHV"/>
</dbReference>
<dbReference type="InterPro" id="IPR036179">
    <property type="entry name" value="Ig-like_dom_sf"/>
</dbReference>
<sequence>MGWSIDPFCNLTIGVHTQVLLEQPGAELKKPGASVNISCKTSGFTFTNRYMHWVRQRPSQGLKWTGRIDPEDDRTKYAQNFKGWLTLTVDISSSTSFMELSRLTAEDQAVYYCARNNVKTTS</sequence>
<evidence type="ECO:0000259" key="4">
    <source>
        <dbReference type="PROSITE" id="PS50835"/>
    </source>
</evidence>
<dbReference type="InterPro" id="IPR013783">
    <property type="entry name" value="Ig-like_fold"/>
</dbReference>